<dbReference type="SMART" id="SM00421">
    <property type="entry name" value="HTH_LUXR"/>
    <property type="match status" value="1"/>
</dbReference>
<dbReference type="GO" id="GO:0003677">
    <property type="term" value="F:DNA binding"/>
    <property type="evidence" value="ECO:0007669"/>
    <property type="project" value="UniProtKB-KW"/>
</dbReference>
<dbReference type="PROSITE" id="PS50043">
    <property type="entry name" value="HTH_LUXR_2"/>
    <property type="match status" value="1"/>
</dbReference>
<evidence type="ECO:0000256" key="4">
    <source>
        <dbReference type="ARBA" id="ARBA00023163"/>
    </source>
</evidence>
<keyword evidence="3" id="KW-0238">DNA-binding</keyword>
<feature type="domain" description="Response regulatory" evidence="7">
    <location>
        <begin position="10"/>
        <end position="126"/>
    </location>
</feature>
<evidence type="ECO:0000256" key="2">
    <source>
        <dbReference type="ARBA" id="ARBA00023015"/>
    </source>
</evidence>
<dbReference type="SUPFAM" id="SSF46894">
    <property type="entry name" value="C-terminal effector domain of the bipartite response regulators"/>
    <property type="match status" value="1"/>
</dbReference>
<dbReference type="Pfam" id="PF00196">
    <property type="entry name" value="GerE"/>
    <property type="match status" value="1"/>
</dbReference>
<dbReference type="SMART" id="SM00448">
    <property type="entry name" value="REC"/>
    <property type="match status" value="1"/>
</dbReference>
<accession>A0AAU7ARY5</accession>
<keyword evidence="1 5" id="KW-0597">Phosphoprotein</keyword>
<dbReference type="InterPro" id="IPR016032">
    <property type="entry name" value="Sig_transdc_resp-reg_C-effctor"/>
</dbReference>
<dbReference type="Pfam" id="PF00072">
    <property type="entry name" value="Response_reg"/>
    <property type="match status" value="1"/>
</dbReference>
<dbReference type="PANTHER" id="PTHR43214">
    <property type="entry name" value="TWO-COMPONENT RESPONSE REGULATOR"/>
    <property type="match status" value="1"/>
</dbReference>
<feature type="domain" description="HTH luxR-type" evidence="6">
    <location>
        <begin position="148"/>
        <end position="213"/>
    </location>
</feature>
<dbReference type="KEGG" id="parq:DSM112329_01088"/>
<proteinExistence type="predicted"/>
<keyword evidence="2" id="KW-0805">Transcription regulation</keyword>
<sequence>MSEANAPRVRVLVADDHPVYREGVSRAIKARPEFELIAEAEDGRRALELVQELNPDVAVLDVQMPGLQGNDVLHAIKRDGLPTRVVLLSAHLDSETVYRAVASGAGAYLSKESSRERICDAIAAVARGEVVLSAEVQAGLASEIQIRERDQRPALTPREHEILVLTANGHSAPDIGKQLHLSQSTVKTHLKSLYEKLAVNDRAAAVAEAMRRGLLE</sequence>
<reference evidence="8" key="1">
    <citation type="submission" date="2022-12" db="EMBL/GenBank/DDBJ databases">
        <title>Paraconexibacter alkalitolerans sp. nov. and Baekduia alba sp. nov., isolated from soil and emended description of the genera Paraconexibacter (Chun et al., 2020) and Baekduia (An et al., 2020).</title>
        <authorList>
            <person name="Vieira S."/>
            <person name="Huber K.J."/>
            <person name="Geppert A."/>
            <person name="Wolf J."/>
            <person name="Neumann-Schaal M."/>
            <person name="Muesken M."/>
            <person name="Overmann J."/>
        </authorList>
    </citation>
    <scope>NUCLEOTIDE SEQUENCE</scope>
    <source>
        <strain evidence="8">AEG42_29</strain>
    </source>
</reference>
<dbReference type="CDD" id="cd06170">
    <property type="entry name" value="LuxR_C_like"/>
    <property type="match status" value="1"/>
</dbReference>
<dbReference type="InterPro" id="IPR058245">
    <property type="entry name" value="NreC/VraR/RcsB-like_REC"/>
</dbReference>
<dbReference type="InterPro" id="IPR001789">
    <property type="entry name" value="Sig_transdc_resp-reg_receiver"/>
</dbReference>
<organism evidence="8">
    <name type="scientific">Paraconexibacter sp. AEG42_29</name>
    <dbReference type="NCBI Taxonomy" id="2997339"/>
    <lineage>
        <taxon>Bacteria</taxon>
        <taxon>Bacillati</taxon>
        <taxon>Actinomycetota</taxon>
        <taxon>Thermoleophilia</taxon>
        <taxon>Solirubrobacterales</taxon>
        <taxon>Paraconexibacteraceae</taxon>
        <taxon>Paraconexibacter</taxon>
    </lineage>
</organism>
<dbReference type="PROSITE" id="PS00622">
    <property type="entry name" value="HTH_LUXR_1"/>
    <property type="match status" value="1"/>
</dbReference>
<name>A0AAU7ARY5_9ACTN</name>
<dbReference type="GO" id="GO:0006355">
    <property type="term" value="P:regulation of DNA-templated transcription"/>
    <property type="evidence" value="ECO:0007669"/>
    <property type="project" value="InterPro"/>
</dbReference>
<keyword evidence="4" id="KW-0804">Transcription</keyword>
<dbReference type="Gene3D" id="3.40.50.2300">
    <property type="match status" value="1"/>
</dbReference>
<dbReference type="SUPFAM" id="SSF52172">
    <property type="entry name" value="CheY-like"/>
    <property type="match status" value="1"/>
</dbReference>
<feature type="modified residue" description="4-aspartylphosphate" evidence="5">
    <location>
        <position position="61"/>
    </location>
</feature>
<evidence type="ECO:0000256" key="1">
    <source>
        <dbReference type="ARBA" id="ARBA00022553"/>
    </source>
</evidence>
<dbReference type="GO" id="GO:0000160">
    <property type="term" value="P:phosphorelay signal transduction system"/>
    <property type="evidence" value="ECO:0007669"/>
    <property type="project" value="InterPro"/>
</dbReference>
<dbReference type="CDD" id="cd17535">
    <property type="entry name" value="REC_NarL-like"/>
    <property type="match status" value="1"/>
</dbReference>
<dbReference type="InterPro" id="IPR000792">
    <property type="entry name" value="Tscrpt_reg_LuxR_C"/>
</dbReference>
<gene>
    <name evidence="8" type="primary">narL_2</name>
    <name evidence="8" type="ORF">DSM112329_01088</name>
</gene>
<dbReference type="PROSITE" id="PS50110">
    <property type="entry name" value="RESPONSE_REGULATORY"/>
    <property type="match status" value="1"/>
</dbReference>
<protein>
    <submittedName>
        <fullName evidence="8">Transcriptional regulatory protein NarL</fullName>
    </submittedName>
</protein>
<dbReference type="AlphaFoldDB" id="A0AAU7ARY5"/>
<dbReference type="InterPro" id="IPR039420">
    <property type="entry name" value="WalR-like"/>
</dbReference>
<dbReference type="PRINTS" id="PR00038">
    <property type="entry name" value="HTHLUXR"/>
</dbReference>
<dbReference type="PANTHER" id="PTHR43214:SF24">
    <property type="entry name" value="TRANSCRIPTIONAL REGULATORY PROTEIN NARL-RELATED"/>
    <property type="match status" value="1"/>
</dbReference>
<evidence type="ECO:0000313" key="8">
    <source>
        <dbReference type="EMBL" id="XAY04256.1"/>
    </source>
</evidence>
<evidence type="ECO:0000259" key="7">
    <source>
        <dbReference type="PROSITE" id="PS50110"/>
    </source>
</evidence>
<evidence type="ECO:0000259" key="6">
    <source>
        <dbReference type="PROSITE" id="PS50043"/>
    </source>
</evidence>
<dbReference type="InterPro" id="IPR011006">
    <property type="entry name" value="CheY-like_superfamily"/>
</dbReference>
<evidence type="ECO:0000256" key="3">
    <source>
        <dbReference type="ARBA" id="ARBA00023125"/>
    </source>
</evidence>
<dbReference type="RefSeq" id="WP_354700798.1">
    <property type="nucleotide sequence ID" value="NZ_CP114014.1"/>
</dbReference>
<evidence type="ECO:0000256" key="5">
    <source>
        <dbReference type="PROSITE-ProRule" id="PRU00169"/>
    </source>
</evidence>
<dbReference type="EMBL" id="CP114014">
    <property type="protein sequence ID" value="XAY04256.1"/>
    <property type="molecule type" value="Genomic_DNA"/>
</dbReference>